<dbReference type="InterPro" id="IPR050271">
    <property type="entry name" value="UDP-glycosyltransferase"/>
</dbReference>
<dbReference type="FunFam" id="3.40.50.2000:FF:000050">
    <property type="entry name" value="UDP-glucuronosyltransferase"/>
    <property type="match status" value="1"/>
</dbReference>
<comment type="caution">
    <text evidence="6">The sequence shown here is derived from an EMBL/GenBank/DDBJ whole genome shotgun (WGS) entry which is preliminary data.</text>
</comment>
<feature type="transmembrane region" description="Helical" evidence="5">
    <location>
        <begin position="467"/>
        <end position="493"/>
    </location>
</feature>
<dbReference type="AlphaFoldDB" id="A0AA38M2P1"/>
<evidence type="ECO:0000256" key="4">
    <source>
        <dbReference type="RuleBase" id="RU003718"/>
    </source>
</evidence>
<name>A0AA38M2P1_9CUCU</name>
<evidence type="ECO:0000256" key="2">
    <source>
        <dbReference type="ARBA" id="ARBA00022676"/>
    </source>
</evidence>
<gene>
    <name evidence="6" type="ORF">Zmor_028148</name>
</gene>
<dbReference type="PANTHER" id="PTHR48043:SF159">
    <property type="entry name" value="EG:EG0003.4 PROTEIN-RELATED"/>
    <property type="match status" value="1"/>
</dbReference>
<comment type="catalytic activity">
    <reaction evidence="5">
        <text>glucuronate acceptor + UDP-alpha-D-glucuronate = acceptor beta-D-glucuronoside + UDP + H(+)</text>
        <dbReference type="Rhea" id="RHEA:21032"/>
        <dbReference type="ChEBI" id="CHEBI:15378"/>
        <dbReference type="ChEBI" id="CHEBI:58052"/>
        <dbReference type="ChEBI" id="CHEBI:58223"/>
        <dbReference type="ChEBI" id="CHEBI:132367"/>
        <dbReference type="ChEBI" id="CHEBI:132368"/>
        <dbReference type="EC" id="2.4.1.17"/>
    </reaction>
</comment>
<sequence length="505" mass="57988">MHSIPVVLLLLSTRILCSNILGVFIFPSISHQIVFQPIWKELSLRGHNVTVVTPDPLNDPSLINLTEISIRFTYDLLKRIAIQDLISKDSNVFLSLYVSSTFIDRLQEAELNNTGFKQLINDQSKHFDLILIESFHPIMYALAARFNAPVIGVSALGLMEVNYNIIGNPIHPVLYPDVLWGFYNTELSMWNNVKSVLWSLWSRYYEEIVVPRAHNIAKKYFGEDLSYLGDLRKGQSMVFLNVNPLLYPLRPNVPALVEMGQMHIKPLVEPLPEDLQKILDNATEGVIYFSLGSNVKSVNLDETLRNIIVDALSELPYKVLWKWESDYLPGRPKNVVTRKWFPQQDLLAHRNIRAFFTQGGLQSIEEAVSRGVPLIGMPFMGDQPPNVQKIVDAGIGLGVDPVSVTKEELKQCIIEVAENNKYHRRIHEIRDILYDKPMTGLEKVVWWSEYVLRHKGAKHLRSPAADFFWFDYLLVEVVLVAVVMSGTIIYLWYKVIQLLIIYWYK</sequence>
<accession>A0AA38M2P1</accession>
<comment type="similarity">
    <text evidence="1 4">Belongs to the UDP-glycosyltransferase family.</text>
</comment>
<dbReference type="InterPro" id="IPR035595">
    <property type="entry name" value="UDP_glycos_trans_CS"/>
</dbReference>
<dbReference type="InterPro" id="IPR002213">
    <property type="entry name" value="UDP_glucos_trans"/>
</dbReference>
<dbReference type="GO" id="GO:0016020">
    <property type="term" value="C:membrane"/>
    <property type="evidence" value="ECO:0007669"/>
    <property type="project" value="UniProtKB-SubCell"/>
</dbReference>
<dbReference type="Pfam" id="PF00201">
    <property type="entry name" value="UDPGT"/>
    <property type="match status" value="1"/>
</dbReference>
<keyword evidence="5" id="KW-0472">Membrane</keyword>
<dbReference type="Proteomes" id="UP001168821">
    <property type="component" value="Unassembled WGS sequence"/>
</dbReference>
<comment type="subcellular location">
    <subcellularLocation>
        <location evidence="5">Membrane</location>
        <topology evidence="5">Single-pass membrane protein</topology>
    </subcellularLocation>
</comment>
<reference evidence="6" key="1">
    <citation type="journal article" date="2023" name="G3 (Bethesda)">
        <title>Whole genome assemblies of Zophobas morio and Tenebrio molitor.</title>
        <authorList>
            <person name="Kaur S."/>
            <person name="Stinson S.A."/>
            <person name="diCenzo G.C."/>
        </authorList>
    </citation>
    <scope>NUCLEOTIDE SEQUENCE</scope>
    <source>
        <strain evidence="6">QUZm001</strain>
    </source>
</reference>
<evidence type="ECO:0000256" key="5">
    <source>
        <dbReference type="RuleBase" id="RU362059"/>
    </source>
</evidence>
<keyword evidence="5" id="KW-0812">Transmembrane</keyword>
<proteinExistence type="inferred from homology"/>
<feature type="chain" id="PRO_5041486022" description="UDP-glucuronosyltransferase" evidence="5">
    <location>
        <begin position="18"/>
        <end position="505"/>
    </location>
</feature>
<evidence type="ECO:0000313" key="7">
    <source>
        <dbReference type="Proteomes" id="UP001168821"/>
    </source>
</evidence>
<dbReference type="EC" id="2.4.1.17" evidence="5"/>
<dbReference type="PROSITE" id="PS00375">
    <property type="entry name" value="UDPGT"/>
    <property type="match status" value="1"/>
</dbReference>
<dbReference type="PANTHER" id="PTHR48043">
    <property type="entry name" value="EG:EG0003.4 PROTEIN-RELATED"/>
    <property type="match status" value="1"/>
</dbReference>
<keyword evidence="3 4" id="KW-0808">Transferase</keyword>
<keyword evidence="7" id="KW-1185">Reference proteome</keyword>
<evidence type="ECO:0000256" key="1">
    <source>
        <dbReference type="ARBA" id="ARBA00009995"/>
    </source>
</evidence>
<dbReference type="GO" id="GO:0015020">
    <property type="term" value="F:glucuronosyltransferase activity"/>
    <property type="evidence" value="ECO:0007669"/>
    <property type="project" value="UniProtKB-EC"/>
</dbReference>
<keyword evidence="5" id="KW-0732">Signal</keyword>
<evidence type="ECO:0000313" key="6">
    <source>
        <dbReference type="EMBL" id="KAJ3641660.1"/>
    </source>
</evidence>
<dbReference type="EMBL" id="JALNTZ010000009">
    <property type="protein sequence ID" value="KAJ3641660.1"/>
    <property type="molecule type" value="Genomic_DNA"/>
</dbReference>
<organism evidence="6 7">
    <name type="scientific">Zophobas morio</name>
    <dbReference type="NCBI Taxonomy" id="2755281"/>
    <lineage>
        <taxon>Eukaryota</taxon>
        <taxon>Metazoa</taxon>
        <taxon>Ecdysozoa</taxon>
        <taxon>Arthropoda</taxon>
        <taxon>Hexapoda</taxon>
        <taxon>Insecta</taxon>
        <taxon>Pterygota</taxon>
        <taxon>Neoptera</taxon>
        <taxon>Endopterygota</taxon>
        <taxon>Coleoptera</taxon>
        <taxon>Polyphaga</taxon>
        <taxon>Cucujiformia</taxon>
        <taxon>Tenebrionidae</taxon>
        <taxon>Zophobas</taxon>
    </lineage>
</organism>
<dbReference type="Gene3D" id="3.40.50.2000">
    <property type="entry name" value="Glycogen Phosphorylase B"/>
    <property type="match status" value="2"/>
</dbReference>
<evidence type="ECO:0000256" key="3">
    <source>
        <dbReference type="ARBA" id="ARBA00022679"/>
    </source>
</evidence>
<dbReference type="SUPFAM" id="SSF53756">
    <property type="entry name" value="UDP-Glycosyltransferase/glycogen phosphorylase"/>
    <property type="match status" value="1"/>
</dbReference>
<keyword evidence="2 4" id="KW-0328">Glycosyltransferase</keyword>
<keyword evidence="5" id="KW-1133">Transmembrane helix</keyword>
<protein>
    <recommendedName>
        <fullName evidence="5">UDP-glucuronosyltransferase</fullName>
        <ecNumber evidence="5">2.4.1.17</ecNumber>
    </recommendedName>
</protein>
<feature type="signal peptide" evidence="5">
    <location>
        <begin position="1"/>
        <end position="17"/>
    </location>
</feature>
<dbReference type="CDD" id="cd03784">
    <property type="entry name" value="GT1_Gtf-like"/>
    <property type="match status" value="1"/>
</dbReference>